<sequence length="331" mass="38138">MYKQKVLPRWRGFNLLGMFVMNSPGYFEEEDFQIVSDLGFDFVRLPLNYTFWIDNDDPFSVNENKLDAVDQAVRWGQKYGIHVNISFHRAPGYSVAGDRVEPFVLWHDKEALEAFKLHWTTFAKRYKGIPSSEVSFNLVNEPSRVGPGEHAAVMRPTISAIHEIDPDRLILLDGLQYGNVPMPDLGDLAKENVAQSCRAYIPSGVTHYRASWVDRQQSFPYPKWPGGYAEDGLWDRERLEKHYGAWAAMAENFNMGVHCGEGGCFNKTPHDVVLRWMEDVLDILKGYNIGYALWNLKGGFGILDSERDDVEYVDYRGHKLDKKMLELLQRY</sequence>
<dbReference type="RefSeq" id="WP_013781706.1">
    <property type="nucleotide sequence ID" value="NC_015520.1"/>
</dbReference>
<dbReference type="PANTHER" id="PTHR31297">
    <property type="entry name" value="GLUCAN ENDO-1,6-BETA-GLUCOSIDASE B"/>
    <property type="match status" value="1"/>
</dbReference>
<feature type="domain" description="Glycoside hydrolase family 5" evidence="8">
    <location>
        <begin position="12"/>
        <end position="297"/>
    </location>
</feature>
<keyword evidence="5 7" id="KW-0326">Glycosidase</keyword>
<reference evidence="10" key="1">
    <citation type="submission" date="2010-11" db="EMBL/GenBank/DDBJ databases">
        <title>The complete genome of Mahella australiensis DSM 15567.</title>
        <authorList>
            <consortium name="US DOE Joint Genome Institute (JGI-PGF)"/>
            <person name="Lucas S."/>
            <person name="Copeland A."/>
            <person name="Lapidus A."/>
            <person name="Bruce D."/>
            <person name="Goodwin L."/>
            <person name="Pitluck S."/>
            <person name="Kyrpides N."/>
            <person name="Mavromatis K."/>
            <person name="Pagani I."/>
            <person name="Ivanova N."/>
            <person name="Teshima H."/>
            <person name="Brettin T."/>
            <person name="Detter J.C."/>
            <person name="Han C."/>
            <person name="Tapia R."/>
            <person name="Land M."/>
            <person name="Hauser L."/>
            <person name="Markowitz V."/>
            <person name="Cheng J.-F."/>
            <person name="Hugenholtz P."/>
            <person name="Woyke T."/>
            <person name="Wu D."/>
            <person name="Spring S."/>
            <person name="Pukall R."/>
            <person name="Steenblock K."/>
            <person name="Schneider S."/>
            <person name="Klenk H.-P."/>
            <person name="Eisen J.A."/>
        </authorList>
    </citation>
    <scope>NUCLEOTIDE SEQUENCE [LARGE SCALE GENOMIC DNA]</scope>
    <source>
        <strain evidence="10">DSM 15567 / CIP 107919 / 50-1 BON</strain>
    </source>
</reference>
<evidence type="ECO:0000256" key="4">
    <source>
        <dbReference type="ARBA" id="ARBA00023277"/>
    </source>
</evidence>
<name>F4A2T5_MAHA5</name>
<organism evidence="9 10">
    <name type="scientific">Mahella australiensis (strain DSM 15567 / CIP 107919 / 50-1 BON)</name>
    <dbReference type="NCBI Taxonomy" id="697281"/>
    <lineage>
        <taxon>Bacteria</taxon>
        <taxon>Bacillati</taxon>
        <taxon>Bacillota</taxon>
        <taxon>Clostridia</taxon>
        <taxon>Thermoanaerobacterales</taxon>
        <taxon>Thermoanaerobacterales Family IV. Incertae Sedis</taxon>
        <taxon>Mahella</taxon>
    </lineage>
</organism>
<dbReference type="OrthoDB" id="9800475at2"/>
<dbReference type="HOGENOM" id="CLU_018668_1_0_9"/>
<dbReference type="Pfam" id="PF00150">
    <property type="entry name" value="Cellulase"/>
    <property type="match status" value="1"/>
</dbReference>
<dbReference type="InterPro" id="IPR001547">
    <property type="entry name" value="Glyco_hydro_5"/>
</dbReference>
<dbReference type="Gene3D" id="3.20.20.80">
    <property type="entry name" value="Glycosidases"/>
    <property type="match status" value="1"/>
</dbReference>
<evidence type="ECO:0000259" key="8">
    <source>
        <dbReference type="Pfam" id="PF00150"/>
    </source>
</evidence>
<keyword evidence="10" id="KW-1185">Reference proteome</keyword>
<dbReference type="GO" id="GO:0009986">
    <property type="term" value="C:cell surface"/>
    <property type="evidence" value="ECO:0007669"/>
    <property type="project" value="TreeGrafter"/>
</dbReference>
<evidence type="ECO:0000256" key="1">
    <source>
        <dbReference type="ARBA" id="ARBA00005641"/>
    </source>
</evidence>
<keyword evidence="2 7" id="KW-0378">Hydrolase</keyword>
<accession>F4A2T5</accession>
<dbReference type="EMBL" id="CP002360">
    <property type="protein sequence ID" value="AEE97278.1"/>
    <property type="molecule type" value="Genomic_DNA"/>
</dbReference>
<evidence type="ECO:0000256" key="3">
    <source>
        <dbReference type="ARBA" id="ARBA00023001"/>
    </source>
</evidence>
<dbReference type="AlphaFoldDB" id="F4A2T5"/>
<gene>
    <name evidence="9" type="ordered locus">Mahau_2106</name>
</gene>
<dbReference type="InterPro" id="IPR050386">
    <property type="entry name" value="Glycosyl_hydrolase_5"/>
</dbReference>
<dbReference type="SUPFAM" id="SSF51445">
    <property type="entry name" value="(Trans)glycosidases"/>
    <property type="match status" value="1"/>
</dbReference>
<dbReference type="KEGG" id="mas:Mahau_2106"/>
<comment type="similarity">
    <text evidence="1 7">Belongs to the glycosyl hydrolase 5 (cellulase A) family.</text>
</comment>
<keyword evidence="6" id="KW-0624">Polysaccharide degradation</keyword>
<evidence type="ECO:0000256" key="2">
    <source>
        <dbReference type="ARBA" id="ARBA00022801"/>
    </source>
</evidence>
<evidence type="ECO:0000256" key="6">
    <source>
        <dbReference type="ARBA" id="ARBA00023326"/>
    </source>
</evidence>
<keyword evidence="3" id="KW-0136">Cellulose degradation</keyword>
<proteinExistence type="inferred from homology"/>
<dbReference type="InterPro" id="IPR017853">
    <property type="entry name" value="GH"/>
</dbReference>
<dbReference type="GO" id="GO:0008422">
    <property type="term" value="F:beta-glucosidase activity"/>
    <property type="evidence" value="ECO:0007669"/>
    <property type="project" value="TreeGrafter"/>
</dbReference>
<dbReference type="GO" id="GO:0005576">
    <property type="term" value="C:extracellular region"/>
    <property type="evidence" value="ECO:0007669"/>
    <property type="project" value="TreeGrafter"/>
</dbReference>
<dbReference type="eggNOG" id="COG2730">
    <property type="taxonomic scope" value="Bacteria"/>
</dbReference>
<evidence type="ECO:0000256" key="7">
    <source>
        <dbReference type="RuleBase" id="RU361153"/>
    </source>
</evidence>
<dbReference type="PANTHER" id="PTHR31297:SF41">
    <property type="entry name" value="ENDOGLUCANASE, PUTATIVE (AFU_ORTHOLOGUE AFUA_5G01830)-RELATED"/>
    <property type="match status" value="1"/>
</dbReference>
<dbReference type="STRING" id="697281.Mahau_2106"/>
<evidence type="ECO:0000256" key="5">
    <source>
        <dbReference type="ARBA" id="ARBA00023295"/>
    </source>
</evidence>
<keyword evidence="4" id="KW-0119">Carbohydrate metabolism</keyword>
<dbReference type="GO" id="GO:0030245">
    <property type="term" value="P:cellulose catabolic process"/>
    <property type="evidence" value="ECO:0007669"/>
    <property type="project" value="UniProtKB-KW"/>
</dbReference>
<dbReference type="Proteomes" id="UP000008457">
    <property type="component" value="Chromosome"/>
</dbReference>
<protein>
    <submittedName>
        <fullName evidence="9">Glycoside hydrolase family 5</fullName>
    </submittedName>
</protein>
<reference evidence="9 10" key="2">
    <citation type="journal article" date="2011" name="Stand. Genomic Sci.">
        <title>Complete genome sequence of Mahella australiensis type strain (50-1 BON).</title>
        <authorList>
            <person name="Sikorski J."/>
            <person name="Teshima H."/>
            <person name="Nolan M."/>
            <person name="Lucas S."/>
            <person name="Hammon N."/>
            <person name="Deshpande S."/>
            <person name="Cheng J.F."/>
            <person name="Pitluck S."/>
            <person name="Liolios K."/>
            <person name="Pagani I."/>
            <person name="Ivanova N."/>
            <person name="Huntemann M."/>
            <person name="Mavromatis K."/>
            <person name="Ovchinikova G."/>
            <person name="Pati A."/>
            <person name="Tapia R."/>
            <person name="Han C."/>
            <person name="Goodwin L."/>
            <person name="Chen A."/>
            <person name="Palaniappan K."/>
            <person name="Land M."/>
            <person name="Hauser L."/>
            <person name="Ngatchou-Djao O.D."/>
            <person name="Rohde M."/>
            <person name="Pukall R."/>
            <person name="Spring S."/>
            <person name="Abt B."/>
            <person name="Goker M."/>
            <person name="Detter J.C."/>
            <person name="Woyke T."/>
            <person name="Bristow J."/>
            <person name="Markowitz V."/>
            <person name="Hugenholtz P."/>
            <person name="Eisen J.A."/>
            <person name="Kyrpides N.C."/>
            <person name="Klenk H.P."/>
            <person name="Lapidus A."/>
        </authorList>
    </citation>
    <scope>NUCLEOTIDE SEQUENCE [LARGE SCALE GENOMIC DNA]</scope>
    <source>
        <strain evidence="10">DSM 15567 / CIP 107919 / 50-1 BON</strain>
    </source>
</reference>
<evidence type="ECO:0000313" key="9">
    <source>
        <dbReference type="EMBL" id="AEE97278.1"/>
    </source>
</evidence>
<evidence type="ECO:0000313" key="10">
    <source>
        <dbReference type="Proteomes" id="UP000008457"/>
    </source>
</evidence>